<keyword evidence="6 10" id="KW-0812">Transmembrane</keyword>
<keyword evidence="5" id="KW-0808">Transferase</keyword>
<sequence length="470" mass="51175">MNAPSTRGLRPRVASRSIALRLGLLLTLVLAIAVAAVVFATFRYGRSAADQAFDRLLTGAALQIGERVSVVDGKPVVDVPLSAFELLALARDDRIFYRVIGPHGKTLTGYDDLPLPPTAPAGASPRIYETPYRDTRVRAIALSRDLAERSLSGRVEIIVAHTMLARTALAREIAMPAIAGIALASLAILALTLLAMRYALRPLRRIERAMLARDPRDLTPFHPDAPREVATLVDAINRFMGRLDRRLDTMERFVADAAHQMRTPVTALRAQSELAIEETDPERLRALQGRIRSRAIGISRLMDQLLSHALVTHRVETVELAALDLRRVAIEAEREIRSAGVAQAELLHLDLSEDPVIAAGDAFSLREAAKNLIANALRYGAPPITLRVEHSKDHASIVVHDEGGGFDLPADEVGTRFARHENTPESAGLGLAIVREVVESHQGELTVTRPVEGGFAIGILLPALDEERMA</sequence>
<dbReference type="SMART" id="SM00388">
    <property type="entry name" value="HisKA"/>
    <property type="match status" value="1"/>
</dbReference>
<gene>
    <name evidence="13" type="ORF">FJU11_15480</name>
</gene>
<accession>A0A506U323</accession>
<dbReference type="Proteomes" id="UP000320314">
    <property type="component" value="Unassembled WGS sequence"/>
</dbReference>
<evidence type="ECO:0000256" key="6">
    <source>
        <dbReference type="ARBA" id="ARBA00022692"/>
    </source>
</evidence>
<dbReference type="SUPFAM" id="SSF47384">
    <property type="entry name" value="Homodimeric domain of signal transducing histidine kinase"/>
    <property type="match status" value="1"/>
</dbReference>
<keyword evidence="9" id="KW-0902">Two-component regulatory system</keyword>
<organism evidence="13 14">
    <name type="scientific">Pararhizobium mangrovi</name>
    <dbReference type="NCBI Taxonomy" id="2590452"/>
    <lineage>
        <taxon>Bacteria</taxon>
        <taxon>Pseudomonadati</taxon>
        <taxon>Pseudomonadota</taxon>
        <taxon>Alphaproteobacteria</taxon>
        <taxon>Hyphomicrobiales</taxon>
        <taxon>Rhizobiaceae</taxon>
        <taxon>Rhizobium/Agrobacterium group</taxon>
        <taxon>Pararhizobium</taxon>
    </lineage>
</organism>
<dbReference type="Pfam" id="PF08521">
    <property type="entry name" value="2CSK_N"/>
    <property type="match status" value="1"/>
</dbReference>
<dbReference type="InterPro" id="IPR036890">
    <property type="entry name" value="HATPase_C_sf"/>
</dbReference>
<feature type="transmembrane region" description="Helical" evidence="10">
    <location>
        <begin position="173"/>
        <end position="200"/>
    </location>
</feature>
<evidence type="ECO:0000256" key="2">
    <source>
        <dbReference type="ARBA" id="ARBA00004370"/>
    </source>
</evidence>
<dbReference type="OrthoDB" id="8673316at2"/>
<evidence type="ECO:0000256" key="7">
    <source>
        <dbReference type="ARBA" id="ARBA00022777"/>
    </source>
</evidence>
<comment type="subcellular location">
    <subcellularLocation>
        <location evidence="2">Membrane</location>
    </subcellularLocation>
</comment>
<dbReference type="InterPro" id="IPR003661">
    <property type="entry name" value="HisK_dim/P_dom"/>
</dbReference>
<dbReference type="InterPro" id="IPR005467">
    <property type="entry name" value="His_kinase_dom"/>
</dbReference>
<reference evidence="13 14" key="1">
    <citation type="submission" date="2019-06" db="EMBL/GenBank/DDBJ databases">
        <authorList>
            <person name="Li M."/>
        </authorList>
    </citation>
    <scope>NUCLEOTIDE SEQUENCE [LARGE SCALE GENOMIC DNA]</scope>
    <source>
        <strain evidence="13 14">BGMRC6574</strain>
    </source>
</reference>
<dbReference type="Gene3D" id="1.10.287.130">
    <property type="match status" value="1"/>
</dbReference>
<dbReference type="RefSeq" id="WP_141167984.1">
    <property type="nucleotide sequence ID" value="NZ_VHLH01000033.1"/>
</dbReference>
<keyword evidence="14" id="KW-1185">Reference proteome</keyword>
<feature type="domain" description="Histidine kinase" evidence="11">
    <location>
        <begin position="256"/>
        <end position="465"/>
    </location>
</feature>
<dbReference type="EMBL" id="VHLH01000033">
    <property type="protein sequence ID" value="TPW26267.1"/>
    <property type="molecule type" value="Genomic_DNA"/>
</dbReference>
<dbReference type="Pfam" id="PF00672">
    <property type="entry name" value="HAMP"/>
    <property type="match status" value="1"/>
</dbReference>
<dbReference type="SMART" id="SM00387">
    <property type="entry name" value="HATPase_c"/>
    <property type="match status" value="1"/>
</dbReference>
<keyword evidence="10" id="KW-0472">Membrane</keyword>
<evidence type="ECO:0000256" key="5">
    <source>
        <dbReference type="ARBA" id="ARBA00022679"/>
    </source>
</evidence>
<dbReference type="InterPro" id="IPR003660">
    <property type="entry name" value="HAMP_dom"/>
</dbReference>
<dbReference type="PROSITE" id="PS50885">
    <property type="entry name" value="HAMP"/>
    <property type="match status" value="1"/>
</dbReference>
<evidence type="ECO:0000313" key="13">
    <source>
        <dbReference type="EMBL" id="TPW26267.1"/>
    </source>
</evidence>
<feature type="domain" description="HAMP" evidence="12">
    <location>
        <begin position="197"/>
        <end position="248"/>
    </location>
</feature>
<dbReference type="InterPro" id="IPR003594">
    <property type="entry name" value="HATPase_dom"/>
</dbReference>
<dbReference type="PANTHER" id="PTHR45436:SF1">
    <property type="entry name" value="SENSOR PROTEIN QSEC"/>
    <property type="match status" value="1"/>
</dbReference>
<evidence type="ECO:0000256" key="8">
    <source>
        <dbReference type="ARBA" id="ARBA00022989"/>
    </source>
</evidence>
<evidence type="ECO:0000256" key="9">
    <source>
        <dbReference type="ARBA" id="ARBA00023012"/>
    </source>
</evidence>
<proteinExistence type="predicted"/>
<evidence type="ECO:0000256" key="1">
    <source>
        <dbReference type="ARBA" id="ARBA00000085"/>
    </source>
</evidence>
<keyword evidence="7 13" id="KW-0418">Kinase</keyword>
<dbReference type="Pfam" id="PF00512">
    <property type="entry name" value="HisKA"/>
    <property type="match status" value="1"/>
</dbReference>
<feature type="transmembrane region" description="Helical" evidence="10">
    <location>
        <begin position="20"/>
        <end position="42"/>
    </location>
</feature>
<evidence type="ECO:0000313" key="14">
    <source>
        <dbReference type="Proteomes" id="UP000320314"/>
    </source>
</evidence>
<protein>
    <recommendedName>
        <fullName evidence="3">histidine kinase</fullName>
        <ecNumber evidence="3">2.7.13.3</ecNumber>
    </recommendedName>
</protein>
<dbReference type="CDD" id="cd00075">
    <property type="entry name" value="HATPase"/>
    <property type="match status" value="1"/>
</dbReference>
<comment type="catalytic activity">
    <reaction evidence="1">
        <text>ATP + protein L-histidine = ADP + protein N-phospho-L-histidine.</text>
        <dbReference type="EC" id="2.7.13.3"/>
    </reaction>
</comment>
<name>A0A506U323_9HYPH</name>
<dbReference type="InterPro" id="IPR013727">
    <property type="entry name" value="2CSK_N"/>
</dbReference>
<dbReference type="SUPFAM" id="SSF55874">
    <property type="entry name" value="ATPase domain of HSP90 chaperone/DNA topoisomerase II/histidine kinase"/>
    <property type="match status" value="1"/>
</dbReference>
<comment type="caution">
    <text evidence="13">The sequence shown here is derived from an EMBL/GenBank/DDBJ whole genome shotgun (WGS) entry which is preliminary data.</text>
</comment>
<dbReference type="PANTHER" id="PTHR45436">
    <property type="entry name" value="SENSOR HISTIDINE KINASE YKOH"/>
    <property type="match status" value="1"/>
</dbReference>
<dbReference type="EC" id="2.7.13.3" evidence="3"/>
<evidence type="ECO:0000256" key="3">
    <source>
        <dbReference type="ARBA" id="ARBA00012438"/>
    </source>
</evidence>
<keyword evidence="8 10" id="KW-1133">Transmembrane helix</keyword>
<evidence type="ECO:0000259" key="11">
    <source>
        <dbReference type="PROSITE" id="PS50109"/>
    </source>
</evidence>
<dbReference type="GO" id="GO:0005886">
    <property type="term" value="C:plasma membrane"/>
    <property type="evidence" value="ECO:0007669"/>
    <property type="project" value="TreeGrafter"/>
</dbReference>
<dbReference type="InterPro" id="IPR050428">
    <property type="entry name" value="TCS_sensor_his_kinase"/>
</dbReference>
<dbReference type="AlphaFoldDB" id="A0A506U323"/>
<dbReference type="Pfam" id="PF02518">
    <property type="entry name" value="HATPase_c"/>
    <property type="match status" value="1"/>
</dbReference>
<dbReference type="Gene3D" id="3.30.565.10">
    <property type="entry name" value="Histidine kinase-like ATPase, C-terminal domain"/>
    <property type="match status" value="1"/>
</dbReference>
<dbReference type="CDD" id="cd00082">
    <property type="entry name" value="HisKA"/>
    <property type="match status" value="1"/>
</dbReference>
<keyword evidence="4" id="KW-0597">Phosphoprotein</keyword>
<evidence type="ECO:0000256" key="4">
    <source>
        <dbReference type="ARBA" id="ARBA00022553"/>
    </source>
</evidence>
<evidence type="ECO:0000256" key="10">
    <source>
        <dbReference type="SAM" id="Phobius"/>
    </source>
</evidence>
<evidence type="ECO:0000259" key="12">
    <source>
        <dbReference type="PROSITE" id="PS50885"/>
    </source>
</evidence>
<dbReference type="InterPro" id="IPR036097">
    <property type="entry name" value="HisK_dim/P_sf"/>
</dbReference>
<dbReference type="GO" id="GO:0000155">
    <property type="term" value="F:phosphorelay sensor kinase activity"/>
    <property type="evidence" value="ECO:0007669"/>
    <property type="project" value="InterPro"/>
</dbReference>
<dbReference type="PROSITE" id="PS50109">
    <property type="entry name" value="HIS_KIN"/>
    <property type="match status" value="1"/>
</dbReference>